<evidence type="ECO:0000313" key="4">
    <source>
        <dbReference type="EMBL" id="ALJ28256.1"/>
    </source>
</evidence>
<proteinExistence type="predicted"/>
<dbReference type="KEGG" id="sacz:AOT14_18790"/>
<dbReference type="InterPro" id="IPR021104">
    <property type="entry name" value="KfrA_DNA-bd_N"/>
</dbReference>
<feature type="region of interest" description="Disordered" evidence="2">
    <location>
        <begin position="214"/>
        <end position="259"/>
    </location>
</feature>
<sequence length="310" mass="33635">MARGITETDVHTAADELVAAGERPTVERIRAHLGTGSPNTVTRHLDTWWQALGGRLEAQRKHLSMSEAPEAVATLAAQWWGVALEAAKASLQGALADERATVEVDRAALETARKAMDVEATALRVQAETAAQAERVAAAQVAELQRLVNRLEAEVEGLTRQREAATIREVEREAVHQTLEARLLALQSGADAEREGFLQHIRAIEDRASAEIDRARQEAKDAHAQLKTQARTHAATDTASRQALERASTRASEAARELGVERARTAALEAQLSKVQDLSAVVEAAIRRAESPAKARSRRRKTAGETASKR</sequence>
<feature type="compositionally biased region" description="Basic and acidic residues" evidence="2">
    <location>
        <begin position="214"/>
        <end position="224"/>
    </location>
</feature>
<dbReference type="AlphaFoldDB" id="A0A0S1AZK4"/>
<feature type="compositionally biased region" description="Polar residues" evidence="2">
    <location>
        <begin position="226"/>
        <end position="241"/>
    </location>
</feature>
<evidence type="ECO:0000313" key="5">
    <source>
        <dbReference type="Proteomes" id="UP000061010"/>
    </source>
</evidence>
<protein>
    <submittedName>
        <fullName evidence="4">Cointegrate resolution protein T</fullName>
    </submittedName>
</protein>
<evidence type="ECO:0000256" key="1">
    <source>
        <dbReference type="SAM" id="Coils"/>
    </source>
</evidence>
<evidence type="ECO:0000256" key="2">
    <source>
        <dbReference type="SAM" id="MobiDB-lite"/>
    </source>
</evidence>
<feature type="compositionally biased region" description="Basic and acidic residues" evidence="2">
    <location>
        <begin position="243"/>
        <end position="259"/>
    </location>
</feature>
<dbReference type="Pfam" id="PF11740">
    <property type="entry name" value="KfrA_N"/>
    <property type="match status" value="1"/>
</dbReference>
<keyword evidence="1" id="KW-0175">Coiled coil</keyword>
<feature type="coiled-coil region" evidence="1">
    <location>
        <begin position="130"/>
        <end position="168"/>
    </location>
</feature>
<dbReference type="PATRIC" id="fig|128780.6.peg.1887"/>
<accession>A0A0S1AZK4</accession>
<keyword evidence="5" id="KW-1185">Reference proteome</keyword>
<dbReference type="Proteomes" id="UP000061010">
    <property type="component" value="Chromosome"/>
</dbReference>
<name>A0A0S1AZK4_9GAMM</name>
<feature type="domain" description="KfrA N-terminal DNA-binding" evidence="3">
    <location>
        <begin position="6"/>
        <end position="124"/>
    </location>
</feature>
<organism evidence="4 5">
    <name type="scientific">Stenotrophomonas acidaminiphila</name>
    <dbReference type="NCBI Taxonomy" id="128780"/>
    <lineage>
        <taxon>Bacteria</taxon>
        <taxon>Pseudomonadati</taxon>
        <taxon>Pseudomonadota</taxon>
        <taxon>Gammaproteobacteria</taxon>
        <taxon>Lysobacterales</taxon>
        <taxon>Lysobacteraceae</taxon>
        <taxon>Stenotrophomonas</taxon>
    </lineage>
</organism>
<dbReference type="EMBL" id="CP012900">
    <property type="protein sequence ID" value="ALJ28256.1"/>
    <property type="molecule type" value="Genomic_DNA"/>
</dbReference>
<evidence type="ECO:0000259" key="3">
    <source>
        <dbReference type="Pfam" id="PF11740"/>
    </source>
</evidence>
<reference evidence="4 5" key="1">
    <citation type="journal article" date="2015" name="Genome Announc.">
        <title>Complete Genome Sequencing of Stenotrophomonas acidaminiphila ZAC14D2_NAIMI4_2, a Multidrug-Resistant Strain Isolated from Sediments of a Polluted River in Mexico, Uncovers New Antibiotic Resistance Genes and a Novel Class-II Lasso Peptide Biosynthesis Gene Cluster.</title>
        <authorList>
            <person name="Vinuesa P."/>
            <person name="Ochoa-Sanchez L.E."/>
        </authorList>
    </citation>
    <scope>NUCLEOTIDE SEQUENCE [LARGE SCALE GENOMIC DNA]</scope>
    <source>
        <strain evidence="4 5">ZAC14D2_NAIMI4_2</strain>
    </source>
</reference>
<gene>
    <name evidence="4" type="ORF">AOT14_18790</name>
</gene>
<feature type="region of interest" description="Disordered" evidence="2">
    <location>
        <begin position="286"/>
        <end position="310"/>
    </location>
</feature>